<evidence type="ECO:0000313" key="7">
    <source>
        <dbReference type="Proteomes" id="UP000563601"/>
    </source>
</evidence>
<feature type="region of interest" description="Disordered" evidence="1">
    <location>
        <begin position="2612"/>
        <end position="2645"/>
    </location>
</feature>
<dbReference type="PANTHER" id="PTHR34819">
    <property type="entry name" value="LARGE CYSTEINE-RICH PERIPLASMIC PROTEIN OMCB"/>
    <property type="match status" value="1"/>
</dbReference>
<dbReference type="InterPro" id="IPR001434">
    <property type="entry name" value="OmcB-like_DUF11"/>
</dbReference>
<feature type="domain" description="DUF11" evidence="2">
    <location>
        <begin position="2795"/>
        <end position="2905"/>
    </location>
</feature>
<feature type="domain" description="DUF11" evidence="2">
    <location>
        <begin position="3179"/>
        <end position="3298"/>
    </location>
</feature>
<evidence type="ECO:0000313" key="5">
    <source>
        <dbReference type="EMBL" id="QHQ40277.1"/>
    </source>
</evidence>
<dbReference type="InterPro" id="IPR025592">
    <property type="entry name" value="DUF4347"/>
</dbReference>
<evidence type="ECO:0000313" key="4">
    <source>
        <dbReference type="EMBL" id="MBB5212680.1"/>
    </source>
</evidence>
<feature type="compositionally biased region" description="Low complexity" evidence="1">
    <location>
        <begin position="3431"/>
        <end position="3440"/>
    </location>
</feature>
<sequence length="3501" mass="367442">MELNEFSRSSLAQVINQQGRRLTSQHRALEKRVLLDASFAADVSHAGNDSGPAGDTGTIDSGDENTAVLNKHNDEQSDTKKLFSEILESDTAAKTELVVIDLQLNQAQALVDDLIQQATEVTENGDSLQLTIGERSITLLALDIDDGLNTVTEFLQDSGQAFDAIHLVSHGGAGGIDVGGDALSLASLAGESGSDHSAQLQSWANSLTADADILLYGCNTGYSLTGEKFIDQLASLTGADVAASDDATGSALRGGDWELEQQQGDVETDIVFSQLLQGTWEGLMVATPTATVDAPSEDFINESTDIGFSFDNDGDTTGYGPFVDIVTGPGLEIESVSGLAGANVETYTYENGQWVDSGGNPVEFHPFDFNQTGAIPLPPGEEGATWYAIQLPFGSFTPDQPSFDFSISALLDEAAGAMVGVPIPIWVRPGFAFGNDPLNNPDDDPPIISNPIETSVTPTVIDVVKVAQDGDGDNNSIGEGETVTGPSEPVTWQVSVDIANLSTVENLVITEQVPNNFYYLPGNVTVTDSGGNTLQEGVDYTLTEPPEGANNDAELIVELLNPVTGVEGGGDIVITYTGYVPDVDANGNPIVVGDAANDAVRNTASVTGDYNGNGISDSDNEVITATATALQKGVTVIEDNGGEGTTPGDRLQYTLTMQVSDYMELANLVLVDTMQDGIQIDPDSFTFELFVNGTTFGPDALGAGNTSVVENAGDGSTDITIDLSQELIDRSISDGSLIGDLFADDITQGTTTITITYEATIRETYLATGEPVNILDVISNQANVSGTAESVNGEEVDNGSGASVQIEGISSNKSVYAIDGTTNPEDLTVAVGDTVTFAIDIDLTTLDNNGLVITDYLPLPVFEAIAPTFTDTGEGATIPGVGEWGFGPATDFDNWPDGYLEDFSVTTSADSVNNSITWEFLPIDQVESIGGTVQLLFTVQVQDQPFTDGLFLTNVSQVTVNGTDTTSTLPPDGIQIEVVSPEVNITKGVIGTDDGSGVFDPTVTGPVTFDPAGTPGDGSAPWTGDITSDSLDTSPIDSNLSEVDAGDTVRFAITLENTGGSDAFNLVIGDTLPDGFEIPPGGINLQVFTGDGTPISFSGDLFSGGITLDDPSTEDGALNEGRDPDTGPTTDGSNIIVITYDLIATDAVQPGQIIENTATVEEYGGVDEGNDYTEGNTNINWQDDATVTLRENDVSKTLDGTSINSPNNADDEAVIGEVITYTLTLTIAEGVSPSASIVDTLDDGLVFLGITDVTTSSSDLTSTVPLTPEGLAPTINGQQVIFDLGDLNNINRDNTVAETITITYEVLVANDVVNQSGDQLNNSADFIWDTTADGIDNPTVNDTDSAENVTVIEPDLQVDKSVSSTDPIIDAGDPVQYTIVISHSGFSDTDAFDATFIDTLPPELTNASLASATLTVNGVDTDVSSLFVVNGNTIEMAPDATFDLLLGDTLTLVIDANVIDDPILGTDVINTGTVDWESIDGDDPNERTGEDGADGEPNDYETDGSAQFTIASVEAGKSIVSSSVEDEFNGRTEAVIGEEVTYQASFEVPEGVVFNAQILDTLPAGMEFVSFDQIILGDDLVITPPDGFGAPTVTENGDGTTTLDFGSATIANIGTDDVPDLITLVYTVRVTNEVSNQAGVELTNNAQFITDDGTSEASTTVTVIEPQLLIDKSASITQGDNGDAVSYTITLTNPDDGSSTTAYDISFADQLPEELTNVTFSATLELGGGTSDVTSFFTYDPVTNQLTIDPQAELDIIPGTTITITINGTLTDTIAGGTITNTAEGDWTSLDGDVEGERTGEDGEGGALDDYATSDSVDIMVTAPQIDKVLVSTSQNDSLNDDTEATIGEIVTFSITLTVPEASLAGQITDVYGPGFEFIDLVGVTVSDPDAIQFDPDDLTTINDPDNNTVGFDFGTLVNTDTDNATDETITITYRLRVTDIPSNVDGVTLSNDATLDYDTDGDGTDDASISDSASVDVVEPLLNIDKELLSDTPLVLGGIATFQLTVQLDPASGAHAYDVTIEDLLPPYLSGVENIQIDVTGGSPTIVDNSTDNLLSLEVSEIDPSTVITITVDARVTTDLAAIGQTITNTADIEYSSLDTPEGGDDSDIEREYDDSDEITAEIGAVDLFVDKDDGGIDVDNPAAPGDTITYTINYGNNGTVDATGVVITESLPDYVIYDPADNPGWVLNGDTLTYDIGDLAAGETGSVQLIVTVIDPLPSGVEETNNTVSIDGDEDNGPDPTPEDNTDTDVTPLEAAPDYVIDKIENFEDPANPGDTIEWTIEVTNEGNQDGTGVVVTDTLPDTSLFNSFTASDGGVIDLDAGTVTWDIGDLAVGETVTLTLSAIVNESVPTDIPTQTNSVVVDDDGTNGPDPTPDNNRDDEDFDIAYVDLAIDKDDAGITAEPGDTVVYTLDYANNGTADATGVVITESLPDYATFDAGSSTAGWVDNGDGTFSFDVGDLAAGETGSVEFAVIIDDPIPSGVEETSNTTSIEDDGDKGPDQNLEDNDDDEVTPIDGRPDYVIDKIEDFDDPAFPGETISWDIVVTNEGNQDGTGVVVTDTLPTGDYFSAGFTASDGGVVDLDAGTVTWDIGDLAVGESVTLTLTTTVDENVPPRVPQQVNSVEVTDDGTNGPDPTPENNTDTEPFDITEVDLFIAKDDGGITTTPGGSVTYTLNYGNIGSALADNVVITETLPDNTTFDAANSDPGWVVQDDGTITINVGTLDPGENGSVSFTVIVDEPLPAGVEEVFNETEISYDEGRGPDQNLENNNDDDTTPIIAQPDYVIDKIENFDDPANPGDTIEWTIVVSNEGNQDGTGVVVTDTLPDTSLFNSFTASDGGVIDLDAGTVTWDIGDLAAGESVTLTLSAIVNESVPTDIPTQTNSVVVEDDGNNGEDPTPENNRDDEDLDIVYVDLAIDKDNGGIDADNPAEPGDTVVYTLNYANNGTADATGVVITESLPEYASFDAANSDARWVDQGDGTFTLDLGNLAAGETGSVEFAVIIDDPIPAGVEQTSNSAGIEDDGTQGPDQELIDNEDDEVTPIDGRPDYVIDKIENFEDPANPGDPVEWTIVVSNEGNQDGTGVVVTDTLPDTSLFNSFVASDGGVIDLAAGTVTWNIGDLAAGETVTLTLSGVVNESVPTNIPTQTNSVVVEDDGNNGGDPTPENNRDREDLEITYVDLFIDKDDNGAVPEPTDTLVYTLTYGNRGTATSNGVVITETLPPNTSFDAANSTPGWVQNGDTFTFDVGTLAPGEEGSITFAVTIDYPLASTVQQIGNTVTITDDGDNGPDQNLVDNTDSDETEIENNALVDNITLSQLFPEYIYPPREWERMAPELHGRLISSETKDVSANLQGARNGGNYDPAFGPVDGRHYPNDWSRVFSNDLSIDTSDDTNGEKTSPLELDEDTGRYRANSLFGDFVRPAASPELPGEAPNLVPVAEPLPAPLQSSPGPDEPLNLDGGRSQLQQQLDDITREMSESRVSPLLAALAELSAEEARQQQAK</sequence>
<organism evidence="4 7">
    <name type="scientific">Microbulbifer hydrolyticus</name>
    <dbReference type="NCBI Taxonomy" id="48074"/>
    <lineage>
        <taxon>Bacteria</taxon>
        <taxon>Pseudomonadati</taxon>
        <taxon>Pseudomonadota</taxon>
        <taxon>Gammaproteobacteria</taxon>
        <taxon>Cellvibrionales</taxon>
        <taxon>Microbulbiferaceae</taxon>
        <taxon>Microbulbifer</taxon>
    </lineage>
</organism>
<feature type="region of interest" description="Disordered" evidence="1">
    <location>
        <begin position="2355"/>
        <end position="2383"/>
    </location>
</feature>
<reference evidence="4 7" key="2">
    <citation type="submission" date="2020-08" db="EMBL/GenBank/DDBJ databases">
        <title>Genomic Encyclopedia of Type Strains, Phase IV (KMG-IV): sequencing the most valuable type-strain genomes for metagenomic binning, comparative biology and taxonomic classification.</title>
        <authorList>
            <person name="Goeker M."/>
        </authorList>
    </citation>
    <scope>NUCLEOTIDE SEQUENCE [LARGE SCALE GENOMIC DNA]</scope>
    <source>
        <strain evidence="4 7">DSM 11525</strain>
    </source>
</reference>
<dbReference type="EMBL" id="JACHHR010000003">
    <property type="protein sequence ID" value="MBB5212680.1"/>
    <property type="molecule type" value="Genomic_DNA"/>
</dbReference>
<feature type="region of interest" description="Disordered" evidence="1">
    <location>
        <begin position="3421"/>
        <end position="3479"/>
    </location>
</feature>
<dbReference type="Pfam" id="PF14252">
    <property type="entry name" value="DUF4347"/>
    <property type="match status" value="1"/>
</dbReference>
<dbReference type="Proteomes" id="UP000563601">
    <property type="component" value="Unassembled WGS sequence"/>
</dbReference>
<evidence type="ECO:0000313" key="6">
    <source>
        <dbReference type="Proteomes" id="UP000464675"/>
    </source>
</evidence>
<feature type="domain" description="DUF11" evidence="2">
    <location>
        <begin position="2272"/>
        <end position="2382"/>
    </location>
</feature>
<feature type="compositionally biased region" description="Acidic residues" evidence="1">
    <location>
        <begin position="2233"/>
        <end position="2249"/>
    </location>
</feature>
<feature type="region of interest" description="Disordered" evidence="1">
    <location>
        <begin position="2222"/>
        <end position="2253"/>
    </location>
</feature>
<feature type="region of interest" description="Disordered" evidence="1">
    <location>
        <begin position="44"/>
        <end position="65"/>
    </location>
</feature>
<feature type="region of interest" description="Disordered" evidence="1">
    <location>
        <begin position="2757"/>
        <end position="2777"/>
    </location>
</feature>
<dbReference type="OrthoDB" id="6057062at2"/>
<feature type="region of interest" description="Disordered" evidence="1">
    <location>
        <begin position="3013"/>
        <end position="3035"/>
    </location>
</feature>
<dbReference type="EMBL" id="CP047491">
    <property type="protein sequence ID" value="QHQ40277.1"/>
    <property type="molecule type" value="Genomic_DNA"/>
</dbReference>
<dbReference type="NCBIfam" id="TIGR01451">
    <property type="entry name" value="B_ant_repeat"/>
    <property type="match status" value="11"/>
</dbReference>
<dbReference type="Pfam" id="PF01345">
    <property type="entry name" value="DUF11"/>
    <property type="match status" value="9"/>
</dbReference>
<feature type="region of interest" description="Disordered" evidence="1">
    <location>
        <begin position="3146"/>
        <end position="3169"/>
    </location>
</feature>
<name>A0A6P1TE38_9GAMM</name>
<keyword evidence="6" id="KW-1185">Reference proteome</keyword>
<feature type="domain" description="DUF11" evidence="2">
    <location>
        <begin position="2141"/>
        <end position="2250"/>
    </location>
</feature>
<dbReference type="Proteomes" id="UP000464675">
    <property type="component" value="Chromosome"/>
</dbReference>
<feature type="domain" description="DUF11" evidence="2">
    <location>
        <begin position="2391"/>
        <end position="2510"/>
    </location>
</feature>
<feature type="domain" description="DUF11" evidence="2">
    <location>
        <begin position="2653"/>
        <end position="2775"/>
    </location>
</feature>
<feature type="region of interest" description="Disordered" evidence="1">
    <location>
        <begin position="3383"/>
        <end position="3407"/>
    </location>
</feature>
<feature type="region of interest" description="Disordered" evidence="1">
    <location>
        <begin position="2477"/>
        <end position="2517"/>
    </location>
</feature>
<evidence type="ECO:0000256" key="1">
    <source>
        <dbReference type="SAM" id="MobiDB-lite"/>
    </source>
</evidence>
<feature type="domain" description="DUF11" evidence="2">
    <location>
        <begin position="2914"/>
        <end position="3037"/>
    </location>
</feature>
<dbReference type="RefSeq" id="WP_161859575.1">
    <property type="nucleotide sequence ID" value="NZ_CP047491.1"/>
</dbReference>
<feature type="domain" description="DUF4347" evidence="3">
    <location>
        <begin position="97"/>
        <end position="283"/>
    </location>
</feature>
<feature type="region of interest" description="Disordered" evidence="1">
    <location>
        <begin position="1475"/>
        <end position="1501"/>
    </location>
</feature>
<proteinExistence type="predicted"/>
<feature type="domain" description="DUF11" evidence="2">
    <location>
        <begin position="3060"/>
        <end position="3169"/>
    </location>
</feature>
<dbReference type="InterPro" id="IPR026466">
    <property type="entry name" value="Fim_isopep_form_D2_dom"/>
</dbReference>
<feature type="region of interest" description="Disordered" evidence="1">
    <location>
        <begin position="468"/>
        <end position="488"/>
    </location>
</feature>
<evidence type="ECO:0000259" key="3">
    <source>
        <dbReference type="Pfam" id="PF14252"/>
    </source>
</evidence>
<feature type="region of interest" description="Disordered" evidence="1">
    <location>
        <begin position="2879"/>
        <end position="2906"/>
    </location>
</feature>
<dbReference type="Gene3D" id="2.60.40.740">
    <property type="match status" value="8"/>
</dbReference>
<feature type="domain" description="DUF11" evidence="2">
    <location>
        <begin position="2534"/>
        <end position="2644"/>
    </location>
</feature>
<gene>
    <name evidence="5" type="ORF">GTQ55_15700</name>
    <name evidence="4" type="ORF">HNQ53_002905</name>
</gene>
<feature type="compositionally biased region" description="Acidic residues" evidence="1">
    <location>
        <begin position="1491"/>
        <end position="1501"/>
    </location>
</feature>
<dbReference type="InterPro" id="IPR047589">
    <property type="entry name" value="DUF11_rpt"/>
</dbReference>
<dbReference type="PANTHER" id="PTHR34819:SF3">
    <property type="entry name" value="CELL SURFACE PROTEIN"/>
    <property type="match status" value="1"/>
</dbReference>
<feature type="region of interest" description="Disordered" evidence="1">
    <location>
        <begin position="1107"/>
        <end position="1131"/>
    </location>
</feature>
<reference evidence="5 6" key="1">
    <citation type="submission" date="2020-01" db="EMBL/GenBank/DDBJ databases">
        <title>The possibility of degradation of plastic by Microbulbifer hydrolyticus IRE-31.</title>
        <authorList>
            <person name="Liu L."/>
        </authorList>
    </citation>
    <scope>NUCLEOTIDE SEQUENCE [LARGE SCALE GENOMIC DNA]</scope>
    <source>
        <strain evidence="5 6">IRE-31</strain>
    </source>
</reference>
<accession>A0A6P1TE38</accession>
<evidence type="ECO:0000259" key="2">
    <source>
        <dbReference type="Pfam" id="PF01345"/>
    </source>
</evidence>
<protein>
    <submittedName>
        <fullName evidence="5">DUF11 domain-containing protein</fullName>
    </submittedName>
    <submittedName>
        <fullName evidence="4">Fimbrial isopeptide formation D2 family protein/uncharacterized repeat protein (TIGR01451 family)</fullName>
    </submittedName>
</protein>
<feature type="compositionally biased region" description="Acidic residues" evidence="1">
    <location>
        <begin position="2504"/>
        <end position="2514"/>
    </location>
</feature>
<dbReference type="Gene3D" id="2.60.40.1170">
    <property type="entry name" value="Mu homology domain, subdomain B"/>
    <property type="match status" value="4"/>
</dbReference>
<dbReference type="NCBIfam" id="TIGR04226">
    <property type="entry name" value="RrgB_K2N_iso_D2"/>
    <property type="match status" value="3"/>
</dbReference>
<dbReference type="InterPro" id="IPR051172">
    <property type="entry name" value="Chlamydia_OmcB"/>
</dbReference>